<dbReference type="OrthoDB" id="1100386at2759"/>
<keyword evidence="3 6" id="KW-1133">Transmembrane helix</keyword>
<evidence type="ECO:0000256" key="1">
    <source>
        <dbReference type="ARBA" id="ARBA00004141"/>
    </source>
</evidence>
<sequence>MRLMVHRSESMDHLPHVHGTEGLGRSDHPPLRSRRERPSPKVLRYRTFGSLTLRYIGTVIKTEDFKSFLKKYITGFGTEDTIFWVLTSVDNPQEVRNHALIDAEDISRTDTIEFISFFRTQLQHDRWIVSDNCKNYHRFHYNSCTIHRFQYDGFTIHRFHYNSFTIHRFHYNSFTIHRFHYDSFTIHDINRFNYQFTNFSESCGLNNALSNKDNDDVCKFNITIVFFHLGLLLSCLLPTRRRVRIVGGCLLRENSCSACSSIDIKSFEDDLQNPDIPVYEIMENLNNVVTPLHLLPGDIFILIQFGSQALEQQHNELLSLDVNESSFRTWMFTMEAVCMTNSVLKDPSLWKLTPLDNRVEHLNVSLQTLEDTGYLQLKHTIKKPGHRFPFNCTNVYMETTTLTDLIAENNSKIRFEFEESKMELDIRSIATGNGRIVDLAFTGYRTLQNVLEIDVKEQELGGIHVKAINSKIIGGSFRPSERAKGEAIWDNDGSSRKSMSNYPSPRYTLQHEIPLKEDSRVVCAQWDATMAAWSTDNCEIVSGNDVFSVCECRSDDSVPKLRSDRTTIHTHLCMSLLVAQISLMVSMLLGEDGSSEFACKVMAAVVHYSYLVAFSWMLIEGIHLYYLVIKVFSADRSRVRLYGIIAYTWPLLVVLSTATATKLNAYNSGGRSMCWLKTNGLVWTFTGFVLLIIVNDQDFRNFPPDLAQLFSHDARNFQSQMSETQQSDDVSSNQVGSELPWLPKPRRYESFLPKMRPQSGQEMVAPTDRKSTVHRQVQPSREESNNEIFPKEFREEDLSQVIKVFHNAENPFGLLPISQPLAGFQLIKTEPHREPSNDLQETTFEATALQLAPQPLSRLPAYKPSTQVKPPEIRYVGKSKFVKRPAKSPPETVKTFPGAPTSKEFNISPSHSVIKPSPVMLLTIVPMMFQINNTLPHHTLAIDSSIFNFLENLKPDRKCGLKKLEQQQNQNQITSAASRQLKAQLNKQEEVTEPDHSYRESLGDIVEGSLGKIPWYIPLIFSSLVVLSWITSSFVYFWILVILYIFKNNYYARVRYRKRYYHK</sequence>
<evidence type="ECO:0000256" key="6">
    <source>
        <dbReference type="SAM" id="Phobius"/>
    </source>
</evidence>
<feature type="transmembrane region" description="Helical" evidence="6">
    <location>
        <begin position="1019"/>
        <end position="1046"/>
    </location>
</feature>
<evidence type="ECO:0000256" key="2">
    <source>
        <dbReference type="ARBA" id="ARBA00022692"/>
    </source>
</evidence>
<feature type="transmembrane region" description="Helical" evidence="6">
    <location>
        <begin position="610"/>
        <end position="629"/>
    </location>
</feature>
<evidence type="ECO:0000259" key="7">
    <source>
        <dbReference type="PROSITE" id="PS50261"/>
    </source>
</evidence>
<dbReference type="InterPro" id="IPR046338">
    <property type="entry name" value="GAIN_dom_sf"/>
</dbReference>
<gene>
    <name evidence="8" type="ORF">CTOB1V02_LOCUS2681</name>
</gene>
<dbReference type="GO" id="GO:0007166">
    <property type="term" value="P:cell surface receptor signaling pathway"/>
    <property type="evidence" value="ECO:0007669"/>
    <property type="project" value="InterPro"/>
</dbReference>
<organism evidence="8">
    <name type="scientific">Cyprideis torosa</name>
    <dbReference type="NCBI Taxonomy" id="163714"/>
    <lineage>
        <taxon>Eukaryota</taxon>
        <taxon>Metazoa</taxon>
        <taxon>Ecdysozoa</taxon>
        <taxon>Arthropoda</taxon>
        <taxon>Crustacea</taxon>
        <taxon>Oligostraca</taxon>
        <taxon>Ostracoda</taxon>
        <taxon>Podocopa</taxon>
        <taxon>Podocopida</taxon>
        <taxon>Cytherocopina</taxon>
        <taxon>Cytheroidea</taxon>
        <taxon>Cytherideidae</taxon>
        <taxon>Cyprideis</taxon>
    </lineage>
</organism>
<feature type="transmembrane region" description="Helical" evidence="6">
    <location>
        <begin position="641"/>
        <end position="663"/>
    </location>
</feature>
<evidence type="ECO:0000256" key="5">
    <source>
        <dbReference type="SAM" id="MobiDB-lite"/>
    </source>
</evidence>
<dbReference type="Gene3D" id="1.20.1070.10">
    <property type="entry name" value="Rhodopsin 7-helix transmembrane proteins"/>
    <property type="match status" value="1"/>
</dbReference>
<protein>
    <recommendedName>
        <fullName evidence="7">G-protein coupled receptors family 2 profile 2 domain-containing protein</fullName>
    </recommendedName>
</protein>
<dbReference type="Gene3D" id="2.60.220.50">
    <property type="match status" value="1"/>
</dbReference>
<reference evidence="8" key="1">
    <citation type="submission" date="2020-11" db="EMBL/GenBank/DDBJ databases">
        <authorList>
            <person name="Tran Van P."/>
        </authorList>
    </citation>
    <scope>NUCLEOTIDE SEQUENCE</scope>
</reference>
<dbReference type="EMBL" id="OB660426">
    <property type="protein sequence ID" value="CAD7224728.1"/>
    <property type="molecule type" value="Genomic_DNA"/>
</dbReference>
<dbReference type="Pfam" id="PF00002">
    <property type="entry name" value="7tm_2"/>
    <property type="match status" value="1"/>
</dbReference>
<dbReference type="InterPro" id="IPR000832">
    <property type="entry name" value="GPCR_2_secretin-like"/>
</dbReference>
<feature type="compositionally biased region" description="Basic and acidic residues" evidence="5">
    <location>
        <begin position="1"/>
        <end position="30"/>
    </location>
</feature>
<feature type="domain" description="G-protein coupled receptors family 2 profile 2" evidence="7">
    <location>
        <begin position="560"/>
        <end position="694"/>
    </location>
</feature>
<feature type="region of interest" description="Disordered" evidence="5">
    <location>
        <begin position="1"/>
        <end position="37"/>
    </location>
</feature>
<evidence type="ECO:0000256" key="4">
    <source>
        <dbReference type="ARBA" id="ARBA00023136"/>
    </source>
</evidence>
<keyword evidence="2 6" id="KW-0812">Transmembrane</keyword>
<dbReference type="AlphaFoldDB" id="A0A7R8W8D9"/>
<feature type="transmembrane region" description="Helical" evidence="6">
    <location>
        <begin position="572"/>
        <end position="590"/>
    </location>
</feature>
<dbReference type="GO" id="GO:0004930">
    <property type="term" value="F:G protein-coupled receptor activity"/>
    <property type="evidence" value="ECO:0007669"/>
    <property type="project" value="InterPro"/>
</dbReference>
<dbReference type="InterPro" id="IPR017981">
    <property type="entry name" value="GPCR_2-like_7TM"/>
</dbReference>
<dbReference type="PANTHER" id="PTHR12011:SF347">
    <property type="entry name" value="FI21270P1-RELATED"/>
    <property type="match status" value="1"/>
</dbReference>
<feature type="region of interest" description="Disordered" evidence="5">
    <location>
        <begin position="756"/>
        <end position="786"/>
    </location>
</feature>
<evidence type="ECO:0000256" key="3">
    <source>
        <dbReference type="ARBA" id="ARBA00022989"/>
    </source>
</evidence>
<keyword evidence="4 6" id="KW-0472">Membrane</keyword>
<name>A0A7R8W8D9_9CRUS</name>
<comment type="subcellular location">
    <subcellularLocation>
        <location evidence="1">Membrane</location>
        <topology evidence="1">Multi-pass membrane protein</topology>
    </subcellularLocation>
</comment>
<feature type="transmembrane region" description="Helical" evidence="6">
    <location>
        <begin position="675"/>
        <end position="694"/>
    </location>
</feature>
<proteinExistence type="predicted"/>
<dbReference type="PANTHER" id="PTHR12011">
    <property type="entry name" value="ADHESION G-PROTEIN COUPLED RECEPTOR"/>
    <property type="match status" value="1"/>
</dbReference>
<dbReference type="GO" id="GO:0005886">
    <property type="term" value="C:plasma membrane"/>
    <property type="evidence" value="ECO:0007669"/>
    <property type="project" value="TreeGrafter"/>
</dbReference>
<dbReference type="PROSITE" id="PS50261">
    <property type="entry name" value="G_PROTEIN_RECEP_F2_4"/>
    <property type="match status" value="1"/>
</dbReference>
<evidence type="ECO:0000313" key="8">
    <source>
        <dbReference type="EMBL" id="CAD7224728.1"/>
    </source>
</evidence>
<accession>A0A7R8W8D9</accession>